<reference evidence="1 2" key="1">
    <citation type="submission" date="2021-07" db="EMBL/GenBank/DDBJ databases">
        <title>Paenibacillus radiodurans sp. nov., isolated from the southeastern edge of Tengger Desert.</title>
        <authorList>
            <person name="Zhang G."/>
        </authorList>
    </citation>
    <scope>NUCLEOTIDE SEQUENCE [LARGE SCALE GENOMIC DNA]</scope>
    <source>
        <strain evidence="1 2">CCM 7311</strain>
    </source>
</reference>
<feature type="non-terminal residue" evidence="1">
    <location>
        <position position="1"/>
    </location>
</feature>
<organism evidence="1 2">
    <name type="scientific">Paenibacillus sepulcri</name>
    <dbReference type="NCBI Taxonomy" id="359917"/>
    <lineage>
        <taxon>Bacteria</taxon>
        <taxon>Bacillati</taxon>
        <taxon>Bacillota</taxon>
        <taxon>Bacilli</taxon>
        <taxon>Bacillales</taxon>
        <taxon>Paenibacillaceae</taxon>
        <taxon>Paenibacillus</taxon>
    </lineage>
</organism>
<dbReference type="InterPro" id="IPR029058">
    <property type="entry name" value="AB_hydrolase_fold"/>
</dbReference>
<evidence type="ECO:0000313" key="2">
    <source>
        <dbReference type="Proteomes" id="UP001519887"/>
    </source>
</evidence>
<accession>A0ABS7CLQ7</accession>
<dbReference type="SUPFAM" id="SSF53474">
    <property type="entry name" value="alpha/beta-Hydrolases"/>
    <property type="match status" value="1"/>
</dbReference>
<gene>
    <name evidence="1" type="ORF">K0U00_48215</name>
</gene>
<proteinExistence type="predicted"/>
<name>A0ABS7CLQ7_9BACL</name>
<sequence length="63" mass="7632">QLFQCCGTEDFLYQDNLRFRKHAGDLKLPLTYEEEPGSHDWGYWDRKIQRVLEWLPLHEHSNA</sequence>
<dbReference type="EMBL" id="JAHZIK010003348">
    <property type="protein sequence ID" value="MBW7461863.1"/>
    <property type="molecule type" value="Genomic_DNA"/>
</dbReference>
<dbReference type="Proteomes" id="UP001519887">
    <property type="component" value="Unassembled WGS sequence"/>
</dbReference>
<protein>
    <submittedName>
        <fullName evidence="1">Esterase family protein</fullName>
    </submittedName>
</protein>
<comment type="caution">
    <text evidence="1">The sequence shown here is derived from an EMBL/GenBank/DDBJ whole genome shotgun (WGS) entry which is preliminary data.</text>
</comment>
<dbReference type="Gene3D" id="3.40.50.1820">
    <property type="entry name" value="alpha/beta hydrolase"/>
    <property type="match status" value="1"/>
</dbReference>
<evidence type="ECO:0000313" key="1">
    <source>
        <dbReference type="EMBL" id="MBW7461863.1"/>
    </source>
</evidence>
<keyword evidence="2" id="KW-1185">Reference proteome</keyword>